<evidence type="ECO:0000256" key="4">
    <source>
        <dbReference type="ARBA" id="ARBA00022840"/>
    </source>
</evidence>
<evidence type="ECO:0000313" key="7">
    <source>
        <dbReference type="EMBL" id="KGM86391.1"/>
    </source>
</evidence>
<evidence type="ECO:0000313" key="8">
    <source>
        <dbReference type="Proteomes" id="UP000030021"/>
    </source>
</evidence>
<comment type="similarity">
    <text evidence="1">Belongs to the ABC transporter superfamily.</text>
</comment>
<dbReference type="PATRIC" id="fig|1288298.3.peg.3676"/>
<dbReference type="PANTHER" id="PTHR43820">
    <property type="entry name" value="HIGH-AFFINITY BRANCHED-CHAIN AMINO ACID TRANSPORT ATP-BINDING PROTEIN LIVF"/>
    <property type="match status" value="1"/>
</dbReference>
<dbReference type="InterPro" id="IPR003439">
    <property type="entry name" value="ABC_transporter-like_ATP-bd"/>
</dbReference>
<dbReference type="STRING" id="215743.ROSMUCSMR3_00025"/>
<evidence type="ECO:0000259" key="6">
    <source>
        <dbReference type="PROSITE" id="PS50893"/>
    </source>
</evidence>
<proteinExistence type="inferred from homology"/>
<organism evidence="7 8">
    <name type="scientific">Roseovarius mucosus DSM 17069</name>
    <dbReference type="NCBI Taxonomy" id="1288298"/>
    <lineage>
        <taxon>Bacteria</taxon>
        <taxon>Pseudomonadati</taxon>
        <taxon>Pseudomonadota</taxon>
        <taxon>Alphaproteobacteria</taxon>
        <taxon>Rhodobacterales</taxon>
        <taxon>Roseobacteraceae</taxon>
        <taxon>Roseovarius</taxon>
    </lineage>
</organism>
<reference evidence="7 8" key="1">
    <citation type="submission" date="2013-01" db="EMBL/GenBank/DDBJ databases">
        <authorList>
            <person name="Fiebig A."/>
            <person name="Goeker M."/>
            <person name="Klenk H.-P.P."/>
        </authorList>
    </citation>
    <scope>NUCLEOTIDE SEQUENCE [LARGE SCALE GENOMIC DNA]</scope>
    <source>
        <strain evidence="7 8">DSM 17069</strain>
    </source>
</reference>
<dbReference type="HOGENOM" id="CLU_000604_1_2_5"/>
<keyword evidence="3" id="KW-0547">Nucleotide-binding</keyword>
<dbReference type="PROSITE" id="PS50893">
    <property type="entry name" value="ABC_TRANSPORTER_2"/>
    <property type="match status" value="1"/>
</dbReference>
<dbReference type="InterPro" id="IPR003593">
    <property type="entry name" value="AAA+_ATPase"/>
</dbReference>
<keyword evidence="2" id="KW-0813">Transport</keyword>
<dbReference type="GO" id="GO:0005524">
    <property type="term" value="F:ATP binding"/>
    <property type="evidence" value="ECO:0007669"/>
    <property type="project" value="UniProtKB-KW"/>
</dbReference>
<dbReference type="SUPFAM" id="SSF52540">
    <property type="entry name" value="P-loop containing nucleoside triphosphate hydrolases"/>
    <property type="match status" value="1"/>
</dbReference>
<comment type="caution">
    <text evidence="7">The sequence shown here is derived from an EMBL/GenBank/DDBJ whole genome shotgun (WGS) entry which is preliminary data.</text>
</comment>
<dbReference type="PROSITE" id="PS00211">
    <property type="entry name" value="ABC_TRANSPORTER_1"/>
    <property type="match status" value="1"/>
</dbReference>
<dbReference type="Gene3D" id="3.40.50.300">
    <property type="entry name" value="P-loop containing nucleotide triphosphate hydrolases"/>
    <property type="match status" value="1"/>
</dbReference>
<dbReference type="SMART" id="SM00382">
    <property type="entry name" value="AAA"/>
    <property type="match status" value="1"/>
</dbReference>
<dbReference type="GO" id="GO:0016887">
    <property type="term" value="F:ATP hydrolysis activity"/>
    <property type="evidence" value="ECO:0007669"/>
    <property type="project" value="InterPro"/>
</dbReference>
<evidence type="ECO:0000256" key="3">
    <source>
        <dbReference type="ARBA" id="ARBA00022741"/>
    </source>
</evidence>
<protein>
    <submittedName>
        <fullName evidence="7">Amino acid/amide ABC transporter ATP-binding protein 2, HAAT family</fullName>
    </submittedName>
</protein>
<keyword evidence="5" id="KW-0029">Amino-acid transport</keyword>
<dbReference type="CDD" id="cd03224">
    <property type="entry name" value="ABC_TM1139_LivF_branched"/>
    <property type="match status" value="1"/>
</dbReference>
<accession>A0A0A0HHI5</accession>
<evidence type="ECO:0000256" key="5">
    <source>
        <dbReference type="ARBA" id="ARBA00022970"/>
    </source>
</evidence>
<feature type="domain" description="ABC transporter" evidence="6">
    <location>
        <begin position="3"/>
        <end position="235"/>
    </location>
</feature>
<dbReference type="EMBL" id="AONH01000018">
    <property type="protein sequence ID" value="KGM86391.1"/>
    <property type="molecule type" value="Genomic_DNA"/>
</dbReference>
<keyword evidence="4 7" id="KW-0067">ATP-binding</keyword>
<dbReference type="GO" id="GO:0015658">
    <property type="term" value="F:branched-chain amino acid transmembrane transporter activity"/>
    <property type="evidence" value="ECO:0007669"/>
    <property type="project" value="InterPro"/>
</dbReference>
<name>A0A0A0HHI5_9RHOB</name>
<dbReference type="Proteomes" id="UP000030021">
    <property type="component" value="Unassembled WGS sequence"/>
</dbReference>
<dbReference type="InterPro" id="IPR030660">
    <property type="entry name" value="ABC_branched_ATPase_LivF/BraG"/>
</dbReference>
<dbReference type="eggNOG" id="COG0410">
    <property type="taxonomic scope" value="Bacteria"/>
</dbReference>
<dbReference type="PANTHER" id="PTHR43820:SF4">
    <property type="entry name" value="HIGH-AFFINITY BRANCHED-CHAIN AMINO ACID TRANSPORT ATP-BINDING PROTEIN LIVF"/>
    <property type="match status" value="1"/>
</dbReference>
<sequence>MLLEMRKIAVNYGKINAIRDISIAVPEGKIVTIIGGNGAGKTTTLRAMSGMIPISAGEILFEGQRIDHLPAHKVVAHGIAHVPEGRRIFKDMTVEENLRTGAFLRRDKPEIERDLEQVYDRFPRLRERRVQRAQTMSGGEQQMLAIGRALMSKPRLLLMDEPSMGLAPVIVEEIARIIEEINAQGLSVVLVEQNAELALELAHHAYVLETGNTAMEGPAHELRGNEHVRAAYLGL</sequence>
<dbReference type="PIRSF" id="PIRSF039137">
    <property type="entry name" value="ABC_branched_ATPase"/>
    <property type="match status" value="1"/>
</dbReference>
<dbReference type="InterPro" id="IPR027417">
    <property type="entry name" value="P-loop_NTPase"/>
</dbReference>
<dbReference type="OrthoDB" id="9806149at2"/>
<dbReference type="AlphaFoldDB" id="A0A0A0HHI5"/>
<gene>
    <name evidence="7" type="ORF">rosmuc_03664</name>
</gene>
<dbReference type="Pfam" id="PF00005">
    <property type="entry name" value="ABC_tran"/>
    <property type="match status" value="1"/>
</dbReference>
<dbReference type="GO" id="GO:0015807">
    <property type="term" value="P:L-amino acid transport"/>
    <property type="evidence" value="ECO:0007669"/>
    <property type="project" value="TreeGrafter"/>
</dbReference>
<dbReference type="InterPro" id="IPR052156">
    <property type="entry name" value="BCAA_Transport_ATP-bd_LivF"/>
</dbReference>
<evidence type="ECO:0000256" key="2">
    <source>
        <dbReference type="ARBA" id="ARBA00022448"/>
    </source>
</evidence>
<dbReference type="RefSeq" id="WP_037274837.1">
    <property type="nucleotide sequence ID" value="NZ_KN293983.1"/>
</dbReference>
<evidence type="ECO:0000256" key="1">
    <source>
        <dbReference type="ARBA" id="ARBA00005417"/>
    </source>
</evidence>
<dbReference type="InterPro" id="IPR017871">
    <property type="entry name" value="ABC_transporter-like_CS"/>
</dbReference>